<dbReference type="PANTHER" id="PTHR12121">
    <property type="entry name" value="CARBON CATABOLITE REPRESSOR PROTEIN 4"/>
    <property type="match status" value="1"/>
</dbReference>
<proteinExistence type="predicted"/>
<feature type="chain" id="PRO_5047159121" description="Endonuclease/exonuclease/phosphatase domain-containing protein" evidence="1">
    <location>
        <begin position="26"/>
        <end position="297"/>
    </location>
</feature>
<dbReference type="PANTHER" id="PTHR12121:SF36">
    <property type="entry name" value="ENDONUCLEASE_EXONUCLEASE_PHOSPHATASE DOMAIN-CONTAINING PROTEIN"/>
    <property type="match status" value="1"/>
</dbReference>
<feature type="domain" description="Endonuclease/exonuclease/phosphatase" evidence="2">
    <location>
        <begin position="43"/>
        <end position="285"/>
    </location>
</feature>
<dbReference type="InterPro" id="IPR036691">
    <property type="entry name" value="Endo/exonu/phosph_ase_sf"/>
</dbReference>
<keyword evidence="1" id="KW-0732">Signal</keyword>
<accession>A0ABM8YHD8</accession>
<dbReference type="Proteomes" id="UP000789423">
    <property type="component" value="Unassembled WGS sequence"/>
</dbReference>
<gene>
    <name evidence="3" type="ORF">BACCIP111899_04414</name>
</gene>
<name>A0ABM8YHD8_9BACI</name>
<dbReference type="RefSeq" id="WP_230577077.1">
    <property type="nucleotide sequence ID" value="NZ_CAKJTI010000075.1"/>
</dbReference>
<feature type="signal peptide" evidence="1">
    <location>
        <begin position="1"/>
        <end position="25"/>
    </location>
</feature>
<dbReference type="Gene3D" id="3.60.10.10">
    <property type="entry name" value="Endonuclease/exonuclease/phosphatase"/>
    <property type="match status" value="1"/>
</dbReference>
<dbReference type="CDD" id="cd09083">
    <property type="entry name" value="EEP-1"/>
    <property type="match status" value="1"/>
</dbReference>
<dbReference type="InterPro" id="IPR050410">
    <property type="entry name" value="CCR4/nocturin_mRNA_transcr"/>
</dbReference>
<evidence type="ECO:0000313" key="3">
    <source>
        <dbReference type="EMBL" id="CAG9615177.1"/>
    </source>
</evidence>
<dbReference type="Pfam" id="PF03372">
    <property type="entry name" value="Exo_endo_phos"/>
    <property type="match status" value="1"/>
</dbReference>
<organism evidence="3 4">
    <name type="scientific">Bacillus rhizoplanae</name>
    <dbReference type="NCBI Taxonomy" id="2880966"/>
    <lineage>
        <taxon>Bacteria</taxon>
        <taxon>Bacillati</taxon>
        <taxon>Bacillota</taxon>
        <taxon>Bacilli</taxon>
        <taxon>Bacillales</taxon>
        <taxon>Bacillaceae</taxon>
        <taxon>Bacillus</taxon>
    </lineage>
</organism>
<dbReference type="EMBL" id="CAKJTI010000075">
    <property type="protein sequence ID" value="CAG9615177.1"/>
    <property type="molecule type" value="Genomic_DNA"/>
</dbReference>
<reference evidence="3 4" key="1">
    <citation type="submission" date="2021-10" db="EMBL/GenBank/DDBJ databases">
        <authorList>
            <person name="Criscuolo A."/>
        </authorList>
    </citation>
    <scope>NUCLEOTIDE SEQUENCE [LARGE SCALE GENOMIC DNA]</scope>
    <source>
        <strain evidence="4">CIP 111899</strain>
    </source>
</reference>
<dbReference type="SUPFAM" id="SSF56219">
    <property type="entry name" value="DNase I-like"/>
    <property type="match status" value="1"/>
</dbReference>
<evidence type="ECO:0000259" key="2">
    <source>
        <dbReference type="Pfam" id="PF03372"/>
    </source>
</evidence>
<sequence>MHKFKRLTFLIIMLVVLLPGIPQVAANDKTEQPVSNTNNFKVMSYNLRYASDTSPNSWAERRPVMAQLLNKEKPDILGIQEGLYSQLKDLHADMPQYDWIGIGRKGGSKDEYTAVFYNKNRFTPLEYDYFWLSDTPNVIGSTTWGNKIPRMVTWVKFLDTKTKQEFYFVNTHFDHISVEAREKSAALIVQKVNEFDPKLPVILTGDFNTAPGTNPYQTLINEGKFLDTWETAETRIGENLGTFNGFNNPTGGDHRIDWILYKGNITVKQAEINDFIKNGQYPSDHFPVIAEMVLNSK</sequence>
<evidence type="ECO:0000313" key="4">
    <source>
        <dbReference type="Proteomes" id="UP000789423"/>
    </source>
</evidence>
<protein>
    <recommendedName>
        <fullName evidence="2">Endonuclease/exonuclease/phosphatase domain-containing protein</fullName>
    </recommendedName>
</protein>
<dbReference type="InterPro" id="IPR005135">
    <property type="entry name" value="Endo/exonuclease/phosphatase"/>
</dbReference>
<keyword evidence="4" id="KW-1185">Reference proteome</keyword>
<evidence type="ECO:0000256" key="1">
    <source>
        <dbReference type="SAM" id="SignalP"/>
    </source>
</evidence>
<comment type="caution">
    <text evidence="3">The sequence shown here is derived from an EMBL/GenBank/DDBJ whole genome shotgun (WGS) entry which is preliminary data.</text>
</comment>